<keyword evidence="3" id="KW-0964">Secreted</keyword>
<evidence type="ECO:0000256" key="5">
    <source>
        <dbReference type="ARBA" id="ARBA00023088"/>
    </source>
</evidence>
<evidence type="ECO:0000256" key="3">
    <source>
        <dbReference type="ARBA" id="ARBA00022525"/>
    </source>
</evidence>
<organism evidence="9 10">
    <name type="scientific">Listeria floridensis FSL S10-1187</name>
    <dbReference type="NCBI Taxonomy" id="1265817"/>
    <lineage>
        <taxon>Bacteria</taxon>
        <taxon>Bacillati</taxon>
        <taxon>Bacillota</taxon>
        <taxon>Bacilli</taxon>
        <taxon>Bacillales</taxon>
        <taxon>Listeriaceae</taxon>
        <taxon>Listeria</taxon>
    </lineage>
</organism>
<protein>
    <submittedName>
        <fullName evidence="9">Cell wall anchor domain-containing protein</fullName>
    </submittedName>
</protein>
<evidence type="ECO:0000256" key="7">
    <source>
        <dbReference type="SAM" id="SignalP"/>
    </source>
</evidence>
<proteinExistence type="predicted"/>
<name>A0ABN0REA6_9LIST</name>
<dbReference type="InterPro" id="IPR019931">
    <property type="entry name" value="LPXTG_anchor"/>
</dbReference>
<evidence type="ECO:0000256" key="2">
    <source>
        <dbReference type="ARBA" id="ARBA00022512"/>
    </source>
</evidence>
<dbReference type="Proteomes" id="UP000019249">
    <property type="component" value="Unassembled WGS sequence"/>
</dbReference>
<comment type="caution">
    <text evidence="9">The sequence shown here is derived from an EMBL/GenBank/DDBJ whole genome shotgun (WGS) entry which is preliminary data.</text>
</comment>
<comment type="subcellular location">
    <subcellularLocation>
        <location evidence="1">Secreted</location>
        <location evidence="1">Cell wall</location>
        <topology evidence="1">Peptidoglycan-anchor</topology>
    </subcellularLocation>
</comment>
<dbReference type="EMBL" id="AODF01000020">
    <property type="protein sequence ID" value="EUJ30978.1"/>
    <property type="molecule type" value="Genomic_DNA"/>
</dbReference>
<evidence type="ECO:0000313" key="9">
    <source>
        <dbReference type="EMBL" id="EUJ30978.1"/>
    </source>
</evidence>
<dbReference type="Pfam" id="PF00746">
    <property type="entry name" value="Gram_pos_anchor"/>
    <property type="match status" value="1"/>
</dbReference>
<reference evidence="9 10" key="1">
    <citation type="journal article" date="2014" name="Int. J. Syst. Evol. Microbiol.">
        <title>Listeria floridensis sp. nov., Listeria aquatica sp. nov., Listeria cornellensis sp. nov., Listeria riparia sp. nov. and Listeria grandensis sp. nov., from agricultural and natural environments.</title>
        <authorList>
            <person name="den Bakker H.C."/>
            <person name="Warchocki S."/>
            <person name="Wright E.M."/>
            <person name="Allred A.F."/>
            <person name="Ahlstrom C."/>
            <person name="Manuel C.S."/>
            <person name="Stasiewicz M.J."/>
            <person name="Burrell A."/>
            <person name="Roof S."/>
            <person name="Strawn L."/>
            <person name="Fortes E.D."/>
            <person name="Nightingale K.K."/>
            <person name="Kephart D."/>
            <person name="Wiedmann M."/>
        </authorList>
    </citation>
    <scope>NUCLEOTIDE SEQUENCE [LARGE SCALE GENOMIC DNA]</scope>
    <source>
        <strain evidence="9 10">FSL S10-1187</strain>
    </source>
</reference>
<feature type="domain" description="Gram-positive cocci surface proteins LPxTG" evidence="8">
    <location>
        <begin position="383"/>
        <end position="413"/>
    </location>
</feature>
<dbReference type="InterPro" id="IPR041498">
    <property type="entry name" value="Big_6"/>
</dbReference>
<sequence>MKKTTKIGCGLLALSIGLALPTSVFATSAPETDKADAIVAKASESEITTQAAQTETESAKTTSAAEQTETVAPSADQVVAKDAQVKENTETKDAAVTPKAEAPTVKAAVPFATAKANVTVEVNASAPVGFFVTPKDNTIALSFKTNPDVRTIGSKTVVIEATDGATTEEITVKYVVKDTKAPVITLQDEQPEIWLDEEWTPDDFVFVEDNSGDYTLSFANGKETLDTSKAGKFSTVIVARDAAGNESRMTVNYEVIDPDELVFEGDFDAPVIDKAKSTATDIYGTTEPYAYVVVFDENDEFIGEADADANGNFHIKLDRALAKGETVYLVSLLEADDYDFLSSDVAEYTYNGNGTVTVKPAEPAKTAPIKNAAVSSSTEKASLPKTGDSSTDGFVAVGALATLLATLYLRKRS</sequence>
<feature type="chain" id="PRO_5046450883" evidence="7">
    <location>
        <begin position="27"/>
        <end position="413"/>
    </location>
</feature>
<keyword evidence="4 7" id="KW-0732">Signal</keyword>
<evidence type="ECO:0000256" key="4">
    <source>
        <dbReference type="ARBA" id="ARBA00022729"/>
    </source>
</evidence>
<feature type="region of interest" description="Disordered" evidence="6">
    <location>
        <begin position="45"/>
        <end position="71"/>
    </location>
</feature>
<evidence type="ECO:0000313" key="10">
    <source>
        <dbReference type="Proteomes" id="UP000019249"/>
    </source>
</evidence>
<keyword evidence="2" id="KW-0134">Cell wall</keyword>
<dbReference type="NCBIfam" id="TIGR01167">
    <property type="entry name" value="LPXTG_anchor"/>
    <property type="match status" value="1"/>
</dbReference>
<dbReference type="Pfam" id="PF17936">
    <property type="entry name" value="Big_6"/>
    <property type="match status" value="1"/>
</dbReference>
<keyword evidence="10" id="KW-1185">Reference proteome</keyword>
<dbReference type="PROSITE" id="PS50847">
    <property type="entry name" value="GRAM_POS_ANCHORING"/>
    <property type="match status" value="1"/>
</dbReference>
<dbReference type="RefSeq" id="WP_036097520.1">
    <property type="nucleotide sequence ID" value="NZ_AODF01000020.1"/>
</dbReference>
<dbReference type="InterPro" id="IPR013783">
    <property type="entry name" value="Ig-like_fold"/>
</dbReference>
<evidence type="ECO:0000256" key="1">
    <source>
        <dbReference type="ARBA" id="ARBA00004168"/>
    </source>
</evidence>
<feature type="compositionally biased region" description="Low complexity" evidence="6">
    <location>
        <begin position="45"/>
        <end position="70"/>
    </location>
</feature>
<accession>A0ABN0REA6</accession>
<dbReference type="Gene3D" id="2.60.40.10">
    <property type="entry name" value="Immunoglobulins"/>
    <property type="match status" value="1"/>
</dbReference>
<evidence type="ECO:0000256" key="6">
    <source>
        <dbReference type="SAM" id="MobiDB-lite"/>
    </source>
</evidence>
<gene>
    <name evidence="9" type="ORF">MFLO_09802</name>
</gene>
<keyword evidence="5" id="KW-0572">Peptidoglycan-anchor</keyword>
<feature type="signal peptide" evidence="7">
    <location>
        <begin position="1"/>
        <end position="26"/>
    </location>
</feature>
<evidence type="ECO:0000259" key="8">
    <source>
        <dbReference type="PROSITE" id="PS50847"/>
    </source>
</evidence>